<dbReference type="InterPro" id="IPR050680">
    <property type="entry name" value="YpeA/RimI_acetyltransf"/>
</dbReference>
<reference evidence="7 8" key="1">
    <citation type="submission" date="2015-05" db="EMBL/GenBank/DDBJ databases">
        <title>Genome sequencing and analysis of members of genus Stenotrophomonas.</title>
        <authorList>
            <person name="Patil P.P."/>
            <person name="Midha S."/>
            <person name="Patil P.B."/>
        </authorList>
    </citation>
    <scope>NUCLEOTIDE SEQUENCE [LARGE SCALE GENOMIC DNA]</scope>
    <source>
        <strain evidence="7 8">DSM 21508</strain>
    </source>
</reference>
<feature type="domain" description="N-acetyltransferase" evidence="6">
    <location>
        <begin position="10"/>
        <end position="155"/>
    </location>
</feature>
<dbReference type="HAMAP" id="MF_02210">
    <property type="entry name" value="RimI"/>
    <property type="match status" value="1"/>
</dbReference>
<dbReference type="GO" id="GO:0005737">
    <property type="term" value="C:cytoplasm"/>
    <property type="evidence" value="ECO:0007669"/>
    <property type="project" value="UniProtKB-SubCell"/>
</dbReference>
<comment type="function">
    <text evidence="5">Acetylates the N-terminal alanine of ribosomal protein bS18.</text>
</comment>
<dbReference type="GO" id="GO:0008999">
    <property type="term" value="F:protein-N-terminal-alanine acetyltransferase activity"/>
    <property type="evidence" value="ECO:0007669"/>
    <property type="project" value="UniProtKB-UniRule"/>
</dbReference>
<dbReference type="Pfam" id="PF00583">
    <property type="entry name" value="Acetyltransf_1"/>
    <property type="match status" value="1"/>
</dbReference>
<feature type="active site" description="Proton acceptor" evidence="5">
    <location>
        <position position="111"/>
    </location>
</feature>
<comment type="caution">
    <text evidence="5">Lacks conserved residue(s) required for the propagation of feature annotation.</text>
</comment>
<keyword evidence="3 5" id="KW-0808">Transferase</keyword>
<dbReference type="EC" id="2.3.1.266" evidence="5"/>
<dbReference type="PROSITE" id="PS51186">
    <property type="entry name" value="GNAT"/>
    <property type="match status" value="1"/>
</dbReference>
<feature type="binding site" evidence="5">
    <location>
        <position position="116"/>
    </location>
    <ligand>
        <name>acetyl-CoA</name>
        <dbReference type="ChEBI" id="CHEBI:57288"/>
    </ligand>
</feature>
<dbReference type="PANTHER" id="PTHR43420">
    <property type="entry name" value="ACETYLTRANSFERASE"/>
    <property type="match status" value="1"/>
</dbReference>
<evidence type="ECO:0000313" key="7">
    <source>
        <dbReference type="EMBL" id="KRG73733.1"/>
    </source>
</evidence>
<comment type="similarity">
    <text evidence="1 5">Belongs to the acetyltransferase family. RimI subfamily.</text>
</comment>
<evidence type="ECO:0000313" key="8">
    <source>
        <dbReference type="Proteomes" id="UP000051386"/>
    </source>
</evidence>
<dbReference type="InterPro" id="IPR043690">
    <property type="entry name" value="RimI"/>
</dbReference>
<organism evidence="7 8">
    <name type="scientific">Stenotrophomonas chelatiphaga</name>
    <dbReference type="NCBI Taxonomy" id="517011"/>
    <lineage>
        <taxon>Bacteria</taxon>
        <taxon>Pseudomonadati</taxon>
        <taxon>Pseudomonadota</taxon>
        <taxon>Gammaproteobacteria</taxon>
        <taxon>Lysobacterales</taxon>
        <taxon>Lysobacteraceae</taxon>
        <taxon>Stenotrophomonas</taxon>
    </lineage>
</organism>
<comment type="caution">
    <text evidence="7">The sequence shown here is derived from an EMBL/GenBank/DDBJ whole genome shotgun (WGS) entry which is preliminary data.</text>
</comment>
<dbReference type="EMBL" id="LDJK01000039">
    <property type="protein sequence ID" value="KRG73733.1"/>
    <property type="molecule type" value="Genomic_DNA"/>
</dbReference>
<protein>
    <recommendedName>
        <fullName evidence="5">[Ribosomal protein bS18]-alanine N-acetyltransferase</fullName>
        <ecNumber evidence="5">2.3.1.266</ecNumber>
    </recommendedName>
</protein>
<evidence type="ECO:0000256" key="1">
    <source>
        <dbReference type="ARBA" id="ARBA00005395"/>
    </source>
</evidence>
<dbReference type="PATRIC" id="fig|517011.3.peg.1590"/>
<dbReference type="SUPFAM" id="SSF55729">
    <property type="entry name" value="Acyl-CoA N-acyltransferases (Nat)"/>
    <property type="match status" value="1"/>
</dbReference>
<dbReference type="PANTHER" id="PTHR43420:SF51">
    <property type="entry name" value="PEPTIDYL-LYSINE N-ACETYLTRANSFERASE YIAC"/>
    <property type="match status" value="1"/>
</dbReference>
<dbReference type="InterPro" id="IPR000182">
    <property type="entry name" value="GNAT_dom"/>
</dbReference>
<gene>
    <name evidence="5" type="primary">rimI</name>
    <name evidence="7" type="ORF">ABB28_09605</name>
</gene>
<keyword evidence="4 5" id="KW-0012">Acyltransferase</keyword>
<evidence type="ECO:0000256" key="5">
    <source>
        <dbReference type="HAMAP-Rule" id="MF_02210"/>
    </source>
</evidence>
<feature type="active site" description="Proton donor" evidence="5">
    <location>
        <position position="123"/>
    </location>
</feature>
<name>A0A0R0CWN0_9GAMM</name>
<evidence type="ECO:0000256" key="3">
    <source>
        <dbReference type="ARBA" id="ARBA00022679"/>
    </source>
</evidence>
<comment type="catalytic activity">
    <reaction evidence="5">
        <text>N-terminal L-alanyl-[ribosomal protein bS18] + acetyl-CoA = N-terminal N(alpha)-acetyl-L-alanyl-[ribosomal protein bS18] + CoA + H(+)</text>
        <dbReference type="Rhea" id="RHEA:43756"/>
        <dbReference type="Rhea" id="RHEA-COMP:10676"/>
        <dbReference type="Rhea" id="RHEA-COMP:10677"/>
        <dbReference type="ChEBI" id="CHEBI:15378"/>
        <dbReference type="ChEBI" id="CHEBI:57287"/>
        <dbReference type="ChEBI" id="CHEBI:57288"/>
        <dbReference type="ChEBI" id="CHEBI:64718"/>
        <dbReference type="ChEBI" id="CHEBI:83683"/>
        <dbReference type="EC" id="2.3.1.266"/>
    </reaction>
</comment>
<dbReference type="AlphaFoldDB" id="A0A0R0CWN0"/>
<dbReference type="InterPro" id="IPR016181">
    <property type="entry name" value="Acyl_CoA_acyltransferase"/>
</dbReference>
<dbReference type="NCBIfam" id="TIGR01575">
    <property type="entry name" value="rimI"/>
    <property type="match status" value="1"/>
</dbReference>
<dbReference type="InterPro" id="IPR006464">
    <property type="entry name" value="AcTrfase_RimI/Ard1"/>
</dbReference>
<keyword evidence="2 5" id="KW-0963">Cytoplasm</keyword>
<keyword evidence="8" id="KW-1185">Reference proteome</keyword>
<accession>A0A0R0CWN0</accession>
<evidence type="ECO:0000256" key="2">
    <source>
        <dbReference type="ARBA" id="ARBA00022490"/>
    </source>
</evidence>
<dbReference type="Gene3D" id="3.40.630.30">
    <property type="match status" value="1"/>
</dbReference>
<dbReference type="CDD" id="cd04301">
    <property type="entry name" value="NAT_SF"/>
    <property type="match status" value="1"/>
</dbReference>
<sequence length="165" mass="18258">MSAVARPAQASVRALRESDLNAVMVIEERGYPYPWTRGIFLDCLRAGYPGLAMEEDGLLVGYALLSIAADEAHLLNICVDPLNQSHGRGRQLLRAIVGLARDRGVQRVFLEVRPTNTPALSLYHSEGFNEIGRRPRYYPAADGREDALVMAIELVADDIDRMPPL</sequence>
<proteinExistence type="inferred from homology"/>
<comment type="subcellular location">
    <subcellularLocation>
        <location evidence="5">Cytoplasm</location>
    </subcellularLocation>
</comment>
<dbReference type="RefSeq" id="WP_057508409.1">
    <property type="nucleotide sequence ID" value="NZ_JANUEG010000011.1"/>
</dbReference>
<dbReference type="Proteomes" id="UP000051386">
    <property type="component" value="Unassembled WGS sequence"/>
</dbReference>
<evidence type="ECO:0000256" key="4">
    <source>
        <dbReference type="ARBA" id="ARBA00023315"/>
    </source>
</evidence>
<evidence type="ECO:0000259" key="6">
    <source>
        <dbReference type="PROSITE" id="PS51186"/>
    </source>
</evidence>